<protein>
    <submittedName>
        <fullName evidence="1">Uncharacterized protein</fullName>
    </submittedName>
</protein>
<organism evidence="1">
    <name type="scientific">mine drainage metagenome</name>
    <dbReference type="NCBI Taxonomy" id="410659"/>
    <lineage>
        <taxon>unclassified sequences</taxon>
        <taxon>metagenomes</taxon>
        <taxon>ecological metagenomes</taxon>
    </lineage>
</organism>
<dbReference type="EMBL" id="MLJW01004313">
    <property type="protein sequence ID" value="OIQ70208.1"/>
    <property type="molecule type" value="Genomic_DNA"/>
</dbReference>
<dbReference type="AlphaFoldDB" id="A0A1J5PHF0"/>
<accession>A0A1J5PHF0</accession>
<name>A0A1J5PHF0_9ZZZZ</name>
<sequence length="114" mass="12780">MHDIRAIRTDPAAFDAAMARPRQRVGPPLQAHFAGQWLTHLLVHTRNLDIEGIYRQQRAALRRRHEQRRCVADKIVRAYQLSAEAGRLPASGRIAHGTAISAAATRLLSPIMML</sequence>
<comment type="caution">
    <text evidence="1">The sequence shown here is derived from an EMBL/GenBank/DDBJ whole genome shotgun (WGS) entry which is preliminary data.</text>
</comment>
<reference evidence="1" key="1">
    <citation type="submission" date="2016-10" db="EMBL/GenBank/DDBJ databases">
        <title>Sequence of Gallionella enrichment culture.</title>
        <authorList>
            <person name="Poehlein A."/>
            <person name="Muehling M."/>
            <person name="Daniel R."/>
        </authorList>
    </citation>
    <scope>NUCLEOTIDE SEQUENCE</scope>
</reference>
<gene>
    <name evidence="1" type="ORF">GALL_481780</name>
</gene>
<evidence type="ECO:0000313" key="1">
    <source>
        <dbReference type="EMBL" id="OIQ70208.1"/>
    </source>
</evidence>
<proteinExistence type="predicted"/>